<dbReference type="Proteomes" id="UP001454036">
    <property type="component" value="Unassembled WGS sequence"/>
</dbReference>
<sequence>MPLVRCQRRHWSKLSPSTSNPSKHGLNNTSHPCNSSQTPAEPCLPKFRISNLEKARCDIVPLSMAMSIQELRFISIRVYMIRFCSGATTRAAEIAGLLGWFRWIHHY</sequence>
<feature type="region of interest" description="Disordered" evidence="1">
    <location>
        <begin position="1"/>
        <end position="39"/>
    </location>
</feature>
<reference evidence="2 3" key="1">
    <citation type="submission" date="2024-01" db="EMBL/GenBank/DDBJ databases">
        <title>The complete chloroplast genome sequence of Lithospermum erythrorhizon: insights into the phylogenetic relationship among Boraginaceae species and the maternal lineages of purple gromwells.</title>
        <authorList>
            <person name="Okada T."/>
            <person name="Watanabe K."/>
        </authorList>
    </citation>
    <scope>NUCLEOTIDE SEQUENCE [LARGE SCALE GENOMIC DNA]</scope>
</reference>
<evidence type="ECO:0000313" key="3">
    <source>
        <dbReference type="Proteomes" id="UP001454036"/>
    </source>
</evidence>
<dbReference type="EMBL" id="BAABME010011034">
    <property type="protein sequence ID" value="GAA0183139.1"/>
    <property type="molecule type" value="Genomic_DNA"/>
</dbReference>
<evidence type="ECO:0000313" key="2">
    <source>
        <dbReference type="EMBL" id="GAA0183139.1"/>
    </source>
</evidence>
<keyword evidence="3" id="KW-1185">Reference proteome</keyword>
<evidence type="ECO:0000256" key="1">
    <source>
        <dbReference type="SAM" id="MobiDB-lite"/>
    </source>
</evidence>
<comment type="caution">
    <text evidence="2">The sequence shown here is derived from an EMBL/GenBank/DDBJ whole genome shotgun (WGS) entry which is preliminary data.</text>
</comment>
<protein>
    <submittedName>
        <fullName evidence="2">Uncharacterized protein</fullName>
    </submittedName>
</protein>
<feature type="compositionally biased region" description="Polar residues" evidence="1">
    <location>
        <begin position="14"/>
        <end position="39"/>
    </location>
</feature>
<name>A0AAV3RRY6_LITER</name>
<dbReference type="AlphaFoldDB" id="A0AAV3RRY6"/>
<feature type="compositionally biased region" description="Basic residues" evidence="1">
    <location>
        <begin position="1"/>
        <end position="12"/>
    </location>
</feature>
<gene>
    <name evidence="2" type="ORF">LIER_30607</name>
</gene>
<accession>A0AAV3RRY6</accession>
<proteinExistence type="predicted"/>
<organism evidence="2 3">
    <name type="scientific">Lithospermum erythrorhizon</name>
    <name type="common">Purple gromwell</name>
    <name type="synonym">Lithospermum officinale var. erythrorhizon</name>
    <dbReference type="NCBI Taxonomy" id="34254"/>
    <lineage>
        <taxon>Eukaryota</taxon>
        <taxon>Viridiplantae</taxon>
        <taxon>Streptophyta</taxon>
        <taxon>Embryophyta</taxon>
        <taxon>Tracheophyta</taxon>
        <taxon>Spermatophyta</taxon>
        <taxon>Magnoliopsida</taxon>
        <taxon>eudicotyledons</taxon>
        <taxon>Gunneridae</taxon>
        <taxon>Pentapetalae</taxon>
        <taxon>asterids</taxon>
        <taxon>lamiids</taxon>
        <taxon>Boraginales</taxon>
        <taxon>Boraginaceae</taxon>
        <taxon>Boraginoideae</taxon>
        <taxon>Lithospermeae</taxon>
        <taxon>Lithospermum</taxon>
    </lineage>
</organism>